<accession>A0ACC0B6S1</accession>
<protein>
    <submittedName>
        <fullName evidence="1">Uncharacterized protein</fullName>
    </submittedName>
</protein>
<dbReference type="Proteomes" id="UP001060085">
    <property type="component" value="Linkage Group LG04"/>
</dbReference>
<organism evidence="1 2">
    <name type="scientific">Catharanthus roseus</name>
    <name type="common">Madagascar periwinkle</name>
    <name type="synonym">Vinca rosea</name>
    <dbReference type="NCBI Taxonomy" id="4058"/>
    <lineage>
        <taxon>Eukaryota</taxon>
        <taxon>Viridiplantae</taxon>
        <taxon>Streptophyta</taxon>
        <taxon>Embryophyta</taxon>
        <taxon>Tracheophyta</taxon>
        <taxon>Spermatophyta</taxon>
        <taxon>Magnoliopsida</taxon>
        <taxon>eudicotyledons</taxon>
        <taxon>Gunneridae</taxon>
        <taxon>Pentapetalae</taxon>
        <taxon>asterids</taxon>
        <taxon>lamiids</taxon>
        <taxon>Gentianales</taxon>
        <taxon>Apocynaceae</taxon>
        <taxon>Rauvolfioideae</taxon>
        <taxon>Vinceae</taxon>
        <taxon>Catharanthinae</taxon>
        <taxon>Catharanthus</taxon>
    </lineage>
</organism>
<sequence length="97" mass="11446">MGMERRPMQMCIGAKEVMVEPRPRDGSKSDLWTLEADKYRVRVIHEFLSLTLEKRTYIHNIVEFKEELSNETYLSDASEEALDILFGWYKDELVGLF</sequence>
<gene>
    <name evidence="1" type="ORF">M9H77_18172</name>
</gene>
<evidence type="ECO:0000313" key="2">
    <source>
        <dbReference type="Proteomes" id="UP001060085"/>
    </source>
</evidence>
<proteinExistence type="predicted"/>
<keyword evidence="2" id="KW-1185">Reference proteome</keyword>
<comment type="caution">
    <text evidence="1">The sequence shown here is derived from an EMBL/GenBank/DDBJ whole genome shotgun (WGS) entry which is preliminary data.</text>
</comment>
<dbReference type="EMBL" id="CM044704">
    <property type="protein sequence ID" value="KAI5668319.1"/>
    <property type="molecule type" value="Genomic_DNA"/>
</dbReference>
<reference evidence="2" key="1">
    <citation type="journal article" date="2023" name="Nat. Plants">
        <title>Single-cell RNA sequencing provides a high-resolution roadmap for understanding the multicellular compartmentation of specialized metabolism.</title>
        <authorList>
            <person name="Sun S."/>
            <person name="Shen X."/>
            <person name="Li Y."/>
            <person name="Li Y."/>
            <person name="Wang S."/>
            <person name="Li R."/>
            <person name="Zhang H."/>
            <person name="Shen G."/>
            <person name="Guo B."/>
            <person name="Wei J."/>
            <person name="Xu J."/>
            <person name="St-Pierre B."/>
            <person name="Chen S."/>
            <person name="Sun C."/>
        </authorList>
    </citation>
    <scope>NUCLEOTIDE SEQUENCE [LARGE SCALE GENOMIC DNA]</scope>
</reference>
<evidence type="ECO:0000313" key="1">
    <source>
        <dbReference type="EMBL" id="KAI5668319.1"/>
    </source>
</evidence>
<name>A0ACC0B6S1_CATRO</name>